<dbReference type="EMBL" id="VOUP01000016">
    <property type="protein sequence ID" value="TXE25896.1"/>
    <property type="molecule type" value="Genomic_DNA"/>
</dbReference>
<proteinExistence type="predicted"/>
<dbReference type="Proteomes" id="UP000321307">
    <property type="component" value="Unassembled WGS sequence"/>
</dbReference>
<evidence type="ECO:0000313" key="1">
    <source>
        <dbReference type="EMBL" id="TXE25896.1"/>
    </source>
</evidence>
<protein>
    <submittedName>
        <fullName evidence="1">Recombination protein NinG</fullName>
    </submittedName>
</protein>
<gene>
    <name evidence="1" type="ORF">FOT63_22075</name>
</gene>
<evidence type="ECO:0000313" key="2">
    <source>
        <dbReference type="Proteomes" id="UP000321307"/>
    </source>
</evidence>
<accession>A0A9X9C033</accession>
<dbReference type="RefSeq" id="WP_147838970.1">
    <property type="nucleotide sequence ID" value="NZ_VOUP01000016.1"/>
</dbReference>
<dbReference type="Pfam" id="PF05766">
    <property type="entry name" value="NinG"/>
    <property type="match status" value="1"/>
</dbReference>
<organism evidence="1 2">
    <name type="scientific">Serratia ureilytica</name>
    <dbReference type="NCBI Taxonomy" id="300181"/>
    <lineage>
        <taxon>Bacteria</taxon>
        <taxon>Pseudomonadati</taxon>
        <taxon>Pseudomonadota</taxon>
        <taxon>Gammaproteobacteria</taxon>
        <taxon>Enterobacterales</taxon>
        <taxon>Yersiniaceae</taxon>
        <taxon>Serratia</taxon>
    </lineage>
</organism>
<sequence length="199" mass="23174">MAKQPRRRCKICREWFHPHSFNEWWCSPEHGAVFGIQERDKQRQKAIQKAEQQRKAEVHAERQSLKIRKLSVKPLSYFAKQAQQAFNAYIRERDAGLPCISCGRYHEGQYHAGHYRTVGAHPELRFNEDNCHGQCAPCNNHLSGNIANYTPNLIAKIGRERYEALISHHESCRYTKADFERVRDAYRAKLKDLKGGRAA</sequence>
<dbReference type="AlphaFoldDB" id="A0A9X9C033"/>
<comment type="caution">
    <text evidence="1">The sequence shown here is derived from an EMBL/GenBank/DDBJ whole genome shotgun (WGS) entry which is preliminary data.</text>
</comment>
<dbReference type="InterPro" id="IPR008713">
    <property type="entry name" value="Phage_lambda_NinG"/>
</dbReference>
<name>A0A9X9C033_9GAMM</name>
<reference evidence="1 2" key="1">
    <citation type="submission" date="2019-07" db="EMBL/GenBank/DDBJ databases">
        <title>Serratia strains were isolated from fresh produce.</title>
        <authorList>
            <person name="Cho G.-S."/>
            <person name="Stein M."/>
            <person name="Lee W."/>
            <person name="Suh S.H."/>
            <person name="Franz C.M.A.P."/>
        </authorList>
    </citation>
    <scope>NUCLEOTIDE SEQUENCE [LARGE SCALE GENOMIC DNA]</scope>
    <source>
        <strain evidence="1 2">S17</strain>
    </source>
</reference>